<dbReference type="InterPro" id="IPR006584">
    <property type="entry name" value="Cellulose-bd_IV"/>
</dbReference>
<evidence type="ECO:0000313" key="4">
    <source>
        <dbReference type="EMBL" id="MBE9460253.1"/>
    </source>
</evidence>
<feature type="chain" id="PRO_5045086653" evidence="2">
    <location>
        <begin position="22"/>
        <end position="1526"/>
    </location>
</feature>
<feature type="domain" description="CBM6" evidence="3">
    <location>
        <begin position="27"/>
        <end position="147"/>
    </location>
</feature>
<dbReference type="InterPro" id="IPR008964">
    <property type="entry name" value="Invasin/intimin_cell_adhesion"/>
</dbReference>
<accession>A0ABR9W465</accession>
<dbReference type="CDD" id="cd04080">
    <property type="entry name" value="CBM6_cellulase-like"/>
    <property type="match status" value="5"/>
</dbReference>
<dbReference type="InterPro" id="IPR005084">
    <property type="entry name" value="CBM6"/>
</dbReference>
<dbReference type="SUPFAM" id="SSF49785">
    <property type="entry name" value="Galactose-binding domain-like"/>
    <property type="match status" value="5"/>
</dbReference>
<dbReference type="Gene3D" id="2.60.40.1080">
    <property type="match status" value="1"/>
</dbReference>
<feature type="domain" description="CBM6" evidence="3">
    <location>
        <begin position="154"/>
        <end position="276"/>
    </location>
</feature>
<dbReference type="Gene3D" id="2.60.120.260">
    <property type="entry name" value="Galactose-binding domain-like"/>
    <property type="match status" value="5"/>
</dbReference>
<evidence type="ECO:0000313" key="5">
    <source>
        <dbReference type="Proteomes" id="UP000634134"/>
    </source>
</evidence>
<comment type="caution">
    <text evidence="4">The sequence shown here is derived from an EMBL/GenBank/DDBJ whole genome shotgun (WGS) entry which is preliminary data.</text>
</comment>
<name>A0ABR9W465_9BACT</name>
<dbReference type="InterPro" id="IPR008979">
    <property type="entry name" value="Galactose-bd-like_sf"/>
</dbReference>
<evidence type="ECO:0000256" key="1">
    <source>
        <dbReference type="ARBA" id="ARBA00022729"/>
    </source>
</evidence>
<reference evidence="5" key="1">
    <citation type="submission" date="2023-07" db="EMBL/GenBank/DDBJ databases">
        <title>Dyadobacter sp. nov 'subterranea' isolated from contaminted grondwater.</title>
        <authorList>
            <person name="Szabo I."/>
            <person name="Al-Omari J."/>
            <person name="Szerdahelyi S.G."/>
            <person name="Rado J."/>
        </authorList>
    </citation>
    <scope>NUCLEOTIDE SEQUENCE [LARGE SCALE GENOMIC DNA]</scope>
    <source>
        <strain evidence="5">UP-52</strain>
    </source>
</reference>
<dbReference type="RefSeq" id="WP_194118596.1">
    <property type="nucleotide sequence ID" value="NZ_JACYGY010000001.1"/>
</dbReference>
<sequence length="1526" mass="166792">MNRLCLSLIFFCTLFIINAQGTFTLPGRIQAEDYVQKSDVATESTADEGGGLNVGYIDDGDWLDYQVQVTTAGVYTFKFRVANSYGNGNLEIQNAAGNVLGNVLIPQTGGWQTWTTVTARAILPAGNQTIRIFARSGLFNINWFEAEQKNFIPGKFEAENYTAINGAGTDTAEDDGGGMDVSWIGDNSWMDYSVDVVTAGIYTFKFRIANGFSDDASIALKSADGTVLGEINNLPRTGGMQSWATTNMTAYLPAGTQTLRVFAKKGIFSLNWFEVAGAKALPGRIEAENYDISSDVRIEDTGDSDGAKNVSYIDDGDFMDYNVNVAAAGAYNFNFRIANRYGDGKIEIKNASGNILGQVDVPRTGDWQTWNTISATATLPAGNQIIRIYANKGAFNFNWFDVSKTNLLPGKVEAENFSVANGTGTENTEDADGGKDVGWIGDNNSMDYNVKVATAGLYTFNFRIANGFSDDASLELRSGNGTVLGQINNLPRTGGMQSWAITSMIASLSAGDQTLRIYSKKGTWSLNWFEATGSKSLPGKIEAEDFDVASAVQSETTGDVDGVKNVSNIDDDDFMDYNVNVANAGRYTFNFRVANSYGEGIIQVKSASGAILGQVDVPRTGGWQNYTTLSTAATLPKGSQVLRIYAQKGTFNFNWFEVVSGAVTPEKSPSIITFADLADKTVGSGPFDLIATSTNTESPVTFSSSNPSAVSVSNETGSWKATIVAAGSAVITASQAESAGFLAAENVTKTQNILPVVSNPESPSTATKITIDPKRWYQLNNTARGFDGLFDGDTQTEVQLGWGLALSSWDAYYPLLDGEEITLESIKFFDFVGDFSANPMTLSVITDQWERIPVATFTGQEYNGWVGPYPNRQLSGDAKFKLDTPIKNIRYLVVNIKSGLPTEMEFYGTYKAGNQVATPVPAKDIKLKDLFGVNAYEWNFEDGNTPWEINETKMTVAKSFSGVRHYMDWDKLESREGAFSYNPTLSGGWNYDAIYERCKAANIEVLACLKQIPSWMQDTYPASERDGENVPVRYGKDFSDPLSYIEQAKVAFQYAARYGSNTAIDPALLSVYTVPRWTNDNPNTIKIGMNVIKYIECDNERDKWWKGRKAYQTAREYAANLSAFYDGHKNTMGPAVGIKNADPNMKVVIAGLVTGSDYVKGMVDWCKEFRGYKADGSVNLCWDVVNFHLYTDNGSSSQSGTSTRGAAPEVTIANTILDGFAKVSHDVSQDMPVWITEAGYDINQESPLKAIRIGAKSALETQGDWILRTSLFSARHGVSKVFFYQMYDDNDGGGMFGTSGLINGDMTRRPAADYFFQVNKVFGEYSYKETTYQDPIVDRYERDGKSLYILTVPDEKGRTVNHTLHVGDFSHAKIYRPKAGSDNLDVEEVEVVAGNINVTVTETPMFVVGSASNARIAATDSAATLASLVTTLPTTETALTLHQSVQVYPNPTAHFISIDVMNKNDSPVEVNMFDAGIGRLHKQLRVNKENQSELKGIDISTLPIGVYIIEIKQGNDRAFRKVIKGL</sequence>
<dbReference type="PROSITE" id="PS51175">
    <property type="entry name" value="CBM6"/>
    <property type="match status" value="5"/>
</dbReference>
<dbReference type="SUPFAM" id="SSF49373">
    <property type="entry name" value="Invasin/intimin cell-adhesion fragments"/>
    <property type="match status" value="1"/>
</dbReference>
<dbReference type="Proteomes" id="UP000634134">
    <property type="component" value="Unassembled WGS sequence"/>
</dbReference>
<gene>
    <name evidence="4" type="ORF">IEE83_00020</name>
</gene>
<protein>
    <submittedName>
        <fullName evidence="4">Carbohydrate-binding protein</fullName>
    </submittedName>
</protein>
<feature type="domain" description="CBM6" evidence="3">
    <location>
        <begin position="283"/>
        <end position="403"/>
    </location>
</feature>
<feature type="signal peptide" evidence="2">
    <location>
        <begin position="1"/>
        <end position="21"/>
    </location>
</feature>
<dbReference type="NCBIfam" id="TIGR04183">
    <property type="entry name" value="Por_Secre_tail"/>
    <property type="match status" value="1"/>
</dbReference>
<feature type="domain" description="CBM6" evidence="3">
    <location>
        <begin position="410"/>
        <end position="532"/>
    </location>
</feature>
<dbReference type="InterPro" id="IPR026444">
    <property type="entry name" value="Secre_tail"/>
</dbReference>
<keyword evidence="1 2" id="KW-0732">Signal</keyword>
<evidence type="ECO:0000256" key="2">
    <source>
        <dbReference type="SAM" id="SignalP"/>
    </source>
</evidence>
<dbReference type="InterPro" id="IPR017853">
    <property type="entry name" value="GH"/>
</dbReference>
<proteinExistence type="predicted"/>
<dbReference type="Pfam" id="PF18962">
    <property type="entry name" value="Por_Secre_tail"/>
    <property type="match status" value="1"/>
</dbReference>
<keyword evidence="5" id="KW-1185">Reference proteome</keyword>
<organism evidence="4 5">
    <name type="scientific">Dyadobacter subterraneus</name>
    <dbReference type="NCBI Taxonomy" id="2773304"/>
    <lineage>
        <taxon>Bacteria</taxon>
        <taxon>Pseudomonadati</taxon>
        <taxon>Bacteroidota</taxon>
        <taxon>Cytophagia</taxon>
        <taxon>Cytophagales</taxon>
        <taxon>Spirosomataceae</taxon>
        <taxon>Dyadobacter</taxon>
    </lineage>
</organism>
<dbReference type="Pfam" id="PF03422">
    <property type="entry name" value="CBM_6"/>
    <property type="match status" value="5"/>
</dbReference>
<feature type="domain" description="CBM6" evidence="3">
    <location>
        <begin position="539"/>
        <end position="659"/>
    </location>
</feature>
<dbReference type="Gene3D" id="3.20.20.80">
    <property type="entry name" value="Glycosidases"/>
    <property type="match status" value="1"/>
</dbReference>
<dbReference type="SMART" id="SM00606">
    <property type="entry name" value="CBD_IV"/>
    <property type="match status" value="5"/>
</dbReference>
<evidence type="ECO:0000259" key="3">
    <source>
        <dbReference type="PROSITE" id="PS51175"/>
    </source>
</evidence>
<dbReference type="EMBL" id="JACYGY010000001">
    <property type="protein sequence ID" value="MBE9460253.1"/>
    <property type="molecule type" value="Genomic_DNA"/>
</dbReference>
<dbReference type="SUPFAM" id="SSF51445">
    <property type="entry name" value="(Trans)glycosidases"/>
    <property type="match status" value="1"/>
</dbReference>